<gene>
    <name evidence="6" type="ORF">GGX14DRAFT_661292</name>
</gene>
<feature type="region of interest" description="Disordered" evidence="4">
    <location>
        <begin position="1"/>
        <end position="47"/>
    </location>
</feature>
<dbReference type="SUPFAM" id="SSF52540">
    <property type="entry name" value="P-loop containing nucleoside triphosphate hydrolases"/>
    <property type="match status" value="1"/>
</dbReference>
<comment type="caution">
    <text evidence="6">The sequence shown here is derived from an EMBL/GenBank/DDBJ whole genome shotgun (WGS) entry which is preliminary data.</text>
</comment>
<feature type="repeat" description="ANK" evidence="3">
    <location>
        <begin position="558"/>
        <end position="590"/>
    </location>
</feature>
<dbReference type="AlphaFoldDB" id="A0AAD6YAX0"/>
<organism evidence="6 7">
    <name type="scientific">Mycena pura</name>
    <dbReference type="NCBI Taxonomy" id="153505"/>
    <lineage>
        <taxon>Eukaryota</taxon>
        <taxon>Fungi</taxon>
        <taxon>Dikarya</taxon>
        <taxon>Basidiomycota</taxon>
        <taxon>Agaricomycotina</taxon>
        <taxon>Agaricomycetes</taxon>
        <taxon>Agaricomycetidae</taxon>
        <taxon>Agaricales</taxon>
        <taxon>Marasmiineae</taxon>
        <taxon>Mycenaceae</taxon>
        <taxon>Mycena</taxon>
    </lineage>
</organism>
<dbReference type="Gene3D" id="1.25.40.20">
    <property type="entry name" value="Ankyrin repeat-containing domain"/>
    <property type="match status" value="4"/>
</dbReference>
<dbReference type="InterPro" id="IPR027417">
    <property type="entry name" value="P-loop_NTPase"/>
</dbReference>
<dbReference type="InterPro" id="IPR059179">
    <property type="entry name" value="MLKL-like_MCAfunc"/>
</dbReference>
<keyword evidence="2 3" id="KW-0040">ANK repeat</keyword>
<dbReference type="Pfam" id="PF24883">
    <property type="entry name" value="NPHP3_N"/>
    <property type="match status" value="1"/>
</dbReference>
<dbReference type="Proteomes" id="UP001219525">
    <property type="component" value="Unassembled WGS sequence"/>
</dbReference>
<accession>A0AAD6YAX0</accession>
<dbReference type="SMART" id="SM00248">
    <property type="entry name" value="ANK"/>
    <property type="match status" value="13"/>
</dbReference>
<keyword evidence="1" id="KW-0677">Repeat</keyword>
<reference evidence="6" key="1">
    <citation type="submission" date="2023-03" db="EMBL/GenBank/DDBJ databases">
        <title>Massive genome expansion in bonnet fungi (Mycena s.s.) driven by repeated elements and novel gene families across ecological guilds.</title>
        <authorList>
            <consortium name="Lawrence Berkeley National Laboratory"/>
            <person name="Harder C.B."/>
            <person name="Miyauchi S."/>
            <person name="Viragh M."/>
            <person name="Kuo A."/>
            <person name="Thoen E."/>
            <person name="Andreopoulos B."/>
            <person name="Lu D."/>
            <person name="Skrede I."/>
            <person name="Drula E."/>
            <person name="Henrissat B."/>
            <person name="Morin E."/>
            <person name="Kohler A."/>
            <person name="Barry K."/>
            <person name="LaButti K."/>
            <person name="Morin E."/>
            <person name="Salamov A."/>
            <person name="Lipzen A."/>
            <person name="Mereny Z."/>
            <person name="Hegedus B."/>
            <person name="Baldrian P."/>
            <person name="Stursova M."/>
            <person name="Weitz H."/>
            <person name="Taylor A."/>
            <person name="Grigoriev I.V."/>
            <person name="Nagy L.G."/>
            <person name="Martin F."/>
            <person name="Kauserud H."/>
        </authorList>
    </citation>
    <scope>NUCLEOTIDE SEQUENCE</scope>
    <source>
        <strain evidence="6">9144</strain>
    </source>
</reference>
<feature type="repeat" description="ANK" evidence="3">
    <location>
        <begin position="525"/>
        <end position="557"/>
    </location>
</feature>
<feature type="repeat" description="ANK" evidence="3">
    <location>
        <begin position="492"/>
        <end position="524"/>
    </location>
</feature>
<dbReference type="InterPro" id="IPR050745">
    <property type="entry name" value="Multifunctional_regulatory"/>
</dbReference>
<sequence length="858" mass="93268">MKPLRKLKGKIQTTVSRQPKKPSTPTNANAPGTSPESRPSKLPVNVANPSASDLPVVKESVASNITLALGLVERGANIARHVPWIAPVFSLLSEIVKIYKEVKDTDEKRDQLLCRVTDITNDLCATILRMEETNHDDLIGRLKPDAEKYTALIAKINDAIRAYDRQKYAVRVWAHIELGSELDAFNHELDWFAARFTNNRLVDLVFKQDKNTETLKIIDERGREEKLEKWLQFPPQMMEKQNDMENLHQKGTGGWLFEDDKFTAWQDHAGFLWIQGQSGAGKSVLCSTVIRKLLDDQQLFTDKTASPKIGYFYFDFRDEKKQSVEIALRRILLQLSARSTHSYQTLDEEYMKSSGQNLPNYGQLLQILKELLGKLGRTYIVLDALDECKEADYQRLVELISKLQRFIEGASHLLQHGASIQEQSGKYGNVLQAAAYQGNTEMVHFLLEKGADINAQGGEYGNALQAAAYLGNTETVHLLLEKGADINAQGGEYDNALQAAACKGETEIVHLLLEKGANINAQSGEYGNALQAAARDGETEIVHLLLEKGANINAQSGEYGNALQAAAYGGNTETVHLLLEKGADINAQGGEYGNALQAAAREGETEIVHLLLEKGADINAQGGEYGNALQAAAYGGNIETVHLLLEKGADITAQGGKYGNALQAAAHGGNAVHGGKNHIVHLLLEKGANIHAQGGHWDSALQAAAYWGNTEIVHVLLEKGADINARGGKYGNALQAAACWGNTETVHLLLEQGADINAQGGEYGNALQAAACWGNTETVHLLLEQGADINAQGGEYGNALQAAAYEGKTEIVHLLLEKGADINAQGGEYGNALQAAAHNGWTEIVHLLLEKGLMGSSY</sequence>
<feature type="repeat" description="ANK" evidence="3">
    <location>
        <begin position="591"/>
        <end position="623"/>
    </location>
</feature>
<proteinExistence type="predicted"/>
<dbReference type="InterPro" id="IPR036770">
    <property type="entry name" value="Ankyrin_rpt-contain_sf"/>
</dbReference>
<dbReference type="Gene3D" id="3.40.50.300">
    <property type="entry name" value="P-loop containing nucleotide triphosphate hydrolases"/>
    <property type="match status" value="1"/>
</dbReference>
<dbReference type="PROSITE" id="PS50088">
    <property type="entry name" value="ANK_REPEAT"/>
    <property type="match status" value="11"/>
</dbReference>
<evidence type="ECO:0000256" key="4">
    <source>
        <dbReference type="SAM" id="MobiDB-lite"/>
    </source>
</evidence>
<dbReference type="InterPro" id="IPR002110">
    <property type="entry name" value="Ankyrin_rpt"/>
</dbReference>
<evidence type="ECO:0000256" key="2">
    <source>
        <dbReference type="ARBA" id="ARBA00023043"/>
    </source>
</evidence>
<feature type="repeat" description="ANK" evidence="3">
    <location>
        <begin position="729"/>
        <end position="761"/>
    </location>
</feature>
<feature type="repeat" description="ANK" evidence="3">
    <location>
        <begin position="459"/>
        <end position="491"/>
    </location>
</feature>
<dbReference type="Pfam" id="PF12796">
    <property type="entry name" value="Ank_2"/>
    <property type="match status" value="4"/>
</dbReference>
<dbReference type="PANTHER" id="PTHR24189:SF50">
    <property type="entry name" value="ANKYRIN REPEAT AND SOCS BOX PROTEIN 2"/>
    <property type="match status" value="1"/>
</dbReference>
<feature type="repeat" description="ANK" evidence="3">
    <location>
        <begin position="624"/>
        <end position="656"/>
    </location>
</feature>
<evidence type="ECO:0000313" key="6">
    <source>
        <dbReference type="EMBL" id="KAJ7199853.1"/>
    </source>
</evidence>
<feature type="repeat" description="ANK" evidence="3">
    <location>
        <begin position="431"/>
        <end position="458"/>
    </location>
</feature>
<feature type="compositionally biased region" description="Polar residues" evidence="4">
    <location>
        <begin position="11"/>
        <end position="37"/>
    </location>
</feature>
<dbReference type="EMBL" id="JARJCW010000066">
    <property type="protein sequence ID" value="KAJ7199853.1"/>
    <property type="molecule type" value="Genomic_DNA"/>
</dbReference>
<dbReference type="PANTHER" id="PTHR24189">
    <property type="entry name" value="MYOTROPHIN"/>
    <property type="match status" value="1"/>
</dbReference>
<evidence type="ECO:0000256" key="3">
    <source>
        <dbReference type="PROSITE-ProRule" id="PRU00023"/>
    </source>
</evidence>
<feature type="repeat" description="ANK" evidence="3">
    <location>
        <begin position="762"/>
        <end position="794"/>
    </location>
</feature>
<evidence type="ECO:0000259" key="5">
    <source>
        <dbReference type="Pfam" id="PF24883"/>
    </source>
</evidence>
<feature type="repeat" description="ANK" evidence="3">
    <location>
        <begin position="795"/>
        <end position="827"/>
    </location>
</feature>
<protein>
    <submittedName>
        <fullName evidence="6">Ankyrin repeat-containing domain protein</fullName>
    </submittedName>
</protein>
<dbReference type="SUPFAM" id="SSF48403">
    <property type="entry name" value="Ankyrin repeat"/>
    <property type="match status" value="3"/>
</dbReference>
<dbReference type="Pfam" id="PF00023">
    <property type="entry name" value="Ank"/>
    <property type="match status" value="1"/>
</dbReference>
<evidence type="ECO:0000313" key="7">
    <source>
        <dbReference type="Proteomes" id="UP001219525"/>
    </source>
</evidence>
<feature type="domain" description="Nephrocystin 3-like N-terminal" evidence="5">
    <location>
        <begin position="251"/>
        <end position="404"/>
    </location>
</feature>
<feature type="repeat" description="ANK" evidence="3">
    <location>
        <begin position="696"/>
        <end position="728"/>
    </location>
</feature>
<evidence type="ECO:0000256" key="1">
    <source>
        <dbReference type="ARBA" id="ARBA00022737"/>
    </source>
</evidence>
<name>A0AAD6YAX0_9AGAR</name>
<dbReference type="PROSITE" id="PS50297">
    <property type="entry name" value="ANK_REP_REGION"/>
    <property type="match status" value="11"/>
</dbReference>
<dbReference type="InterPro" id="IPR056884">
    <property type="entry name" value="NPHP3-like_N"/>
</dbReference>
<keyword evidence="7" id="KW-1185">Reference proteome</keyword>
<dbReference type="CDD" id="cd21037">
    <property type="entry name" value="MLKL_NTD"/>
    <property type="match status" value="1"/>
</dbReference>